<proteinExistence type="predicted"/>
<name>A0ACC2T8T6_9FUNG</name>
<comment type="caution">
    <text evidence="1">The sequence shown here is derived from an EMBL/GenBank/DDBJ whole genome shotgun (WGS) entry which is preliminary data.</text>
</comment>
<dbReference type="Proteomes" id="UP001165960">
    <property type="component" value="Unassembled WGS sequence"/>
</dbReference>
<evidence type="ECO:0000313" key="2">
    <source>
        <dbReference type="Proteomes" id="UP001165960"/>
    </source>
</evidence>
<keyword evidence="2" id="KW-1185">Reference proteome</keyword>
<accession>A0ACC2T8T6</accession>
<dbReference type="EMBL" id="QTSX02003557">
    <property type="protein sequence ID" value="KAJ9070886.1"/>
    <property type="molecule type" value="Genomic_DNA"/>
</dbReference>
<sequence>MKKMHSYHQNINDALLQQYLQQQSQVQGQHHVSASGLQTQQAAGLGGMFNQLSNGNNEPYFYPNPSISGGQAQNLYSGQQHGANLALNAVANQPYRVYSSEDERVYSLVMELLDPLNRGHALAELSRHRDEFENLALILWHSFGVMACLIQELLMVYPLLYPPNLKEEVALQVCNVLALMQVVASHTQTRMLFISAHIPLLLFPFLNTTTDTKSFEHLRLTSLGVIGALVKHDNPEITQFLLNTETMPLCLRIMETSTELSKTVAIFIIQKIITDKVGLDYVCHSYDRFVAIAKTLSIMVFHLIEKPSSRLLKHVVKCYLRLAENPSARHYLQQQLPEPLRDATFSQVLKDDATTKHSLASLLLLLANDGHLGPK</sequence>
<reference evidence="1" key="1">
    <citation type="submission" date="2022-04" db="EMBL/GenBank/DDBJ databases">
        <title>Genome of the entomopathogenic fungus Entomophthora muscae.</title>
        <authorList>
            <person name="Elya C."/>
            <person name="Lovett B.R."/>
            <person name="Lee E."/>
            <person name="Macias A.M."/>
            <person name="Hajek A.E."/>
            <person name="De Bivort B.L."/>
            <person name="Kasson M.T."/>
            <person name="De Fine Licht H.H."/>
            <person name="Stajich J.E."/>
        </authorList>
    </citation>
    <scope>NUCLEOTIDE SEQUENCE</scope>
    <source>
        <strain evidence="1">Berkeley</strain>
    </source>
</reference>
<evidence type="ECO:0000313" key="1">
    <source>
        <dbReference type="EMBL" id="KAJ9070886.1"/>
    </source>
</evidence>
<protein>
    <submittedName>
        <fullName evidence="1">RNA-binding protein, CCR4-NOT complex subunit Rcd1</fullName>
    </submittedName>
</protein>
<gene>
    <name evidence="1" type="primary">rcd1_1</name>
    <name evidence="1" type="ORF">DSO57_1002946</name>
</gene>
<organism evidence="1 2">
    <name type="scientific">Entomophthora muscae</name>
    <dbReference type="NCBI Taxonomy" id="34485"/>
    <lineage>
        <taxon>Eukaryota</taxon>
        <taxon>Fungi</taxon>
        <taxon>Fungi incertae sedis</taxon>
        <taxon>Zoopagomycota</taxon>
        <taxon>Entomophthoromycotina</taxon>
        <taxon>Entomophthoromycetes</taxon>
        <taxon>Entomophthorales</taxon>
        <taxon>Entomophthoraceae</taxon>
        <taxon>Entomophthora</taxon>
    </lineage>
</organism>